<reference evidence="1 2" key="1">
    <citation type="journal article" date="2018" name="Front. Microbiol.">
        <title>Description and Comparative Genomics of Macrococcus caseolyticus subsp. hominis subsp. nov., Macrococcus goetzii sp. nov., Macrococcus epidermidis sp. nov., and Macrococcus bohemicus sp. nov., Novel Macrococci From Human Clinical Material With Virulence Potential and Suspected Uptake of Foreign DNA by Natural Transformation.</title>
        <authorList>
            <person name="Maslanova I."/>
            <person name="Wertheimer Z."/>
            <person name="Sedlacek I."/>
            <person name="Svec P."/>
            <person name="Indrakova A."/>
            <person name="Kovarovic V."/>
            <person name="Schumann P."/>
            <person name="Sproer C."/>
            <person name="Kralova S."/>
            <person name="Sedo O."/>
            <person name="Kristofova L."/>
            <person name="Vrbovska V."/>
            <person name="Fuzik T."/>
            <person name="Petras P."/>
            <person name="Zdrahal Z."/>
            <person name="Ruzickova V."/>
            <person name="Doskar J."/>
            <person name="Pantucek R."/>
        </authorList>
    </citation>
    <scope>NUCLEOTIDE SEQUENCE [LARGE SCALE GENOMIC DNA]</scope>
    <source>
        <strain evidence="1 2">01/688</strain>
    </source>
</reference>
<keyword evidence="2" id="KW-1185">Reference proteome</keyword>
<accession>A0A327ZWU6</accession>
<name>A0A327ZWU6_9STAP</name>
<dbReference type="EMBL" id="PZJH01000001">
    <property type="protein sequence ID" value="RAK46556.1"/>
    <property type="molecule type" value="Genomic_DNA"/>
</dbReference>
<evidence type="ECO:0000313" key="1">
    <source>
        <dbReference type="EMBL" id="RAK46556.1"/>
    </source>
</evidence>
<sequence length="195" mass="22494">MDTHHKEEITQTILPLYALFFDALPNDLGLSIQTNINLPDMSDHFESYCIHEEYTAFSRMKETSIKAQKNAMKSISHPLQDLLQLYEQPKIKSMLQQITDNDSVTTMQSKMEQNSNIINKYFFDANQKSEVIKNHRDNLINKQLSELSENKREVFIHLPPIKKSNIDILTSIFCGKYTAIQFAFAGDNIIGIHIV</sequence>
<organism evidence="1 2">
    <name type="scientific">Macrococcus epidermidis</name>
    <dbReference type="NCBI Taxonomy" id="1902580"/>
    <lineage>
        <taxon>Bacteria</taxon>
        <taxon>Bacillati</taxon>
        <taxon>Bacillota</taxon>
        <taxon>Bacilli</taxon>
        <taxon>Bacillales</taxon>
        <taxon>Staphylococcaceae</taxon>
        <taxon>Macrococcus</taxon>
    </lineage>
</organism>
<gene>
    <name evidence="1" type="ORF">BHU61_03615</name>
</gene>
<dbReference type="Proteomes" id="UP000249808">
    <property type="component" value="Unassembled WGS sequence"/>
</dbReference>
<protein>
    <submittedName>
        <fullName evidence="1">Uncharacterized protein</fullName>
    </submittedName>
</protein>
<comment type="caution">
    <text evidence="1">The sequence shown here is derived from an EMBL/GenBank/DDBJ whole genome shotgun (WGS) entry which is preliminary data.</text>
</comment>
<evidence type="ECO:0000313" key="2">
    <source>
        <dbReference type="Proteomes" id="UP000249808"/>
    </source>
</evidence>
<dbReference type="RefSeq" id="WP_111714699.1">
    <property type="nucleotide sequence ID" value="NZ_JBHSSR010000001.1"/>
</dbReference>
<dbReference type="AlphaFoldDB" id="A0A327ZWU6"/>
<proteinExistence type="predicted"/>